<evidence type="ECO:0000256" key="2">
    <source>
        <dbReference type="ARBA" id="ARBA00023125"/>
    </source>
</evidence>
<dbReference type="PANTHER" id="PTHR34605:SF3">
    <property type="entry name" value="P CELL-TYPE AGGLUTINATION PROTEIN MAP4-LIKE-RELATED"/>
    <property type="match status" value="1"/>
</dbReference>
<evidence type="ECO:0000256" key="3">
    <source>
        <dbReference type="ARBA" id="ARBA00023172"/>
    </source>
</evidence>
<dbReference type="EMBL" id="CP089982">
    <property type="protein sequence ID" value="WXA96738.1"/>
    <property type="molecule type" value="Genomic_DNA"/>
</dbReference>
<dbReference type="InterPro" id="IPR013762">
    <property type="entry name" value="Integrase-like_cat_sf"/>
</dbReference>
<evidence type="ECO:0000313" key="8">
    <source>
        <dbReference type="Proteomes" id="UP001379533"/>
    </source>
</evidence>
<keyword evidence="1" id="KW-0229">DNA integration</keyword>
<keyword evidence="8" id="KW-1185">Reference proteome</keyword>
<evidence type="ECO:0000256" key="1">
    <source>
        <dbReference type="ARBA" id="ARBA00022908"/>
    </source>
</evidence>
<dbReference type="InterPro" id="IPR010998">
    <property type="entry name" value="Integrase_recombinase_N"/>
</dbReference>
<dbReference type="InterPro" id="IPR011010">
    <property type="entry name" value="DNA_brk_join_enz"/>
</dbReference>
<proteinExistence type="predicted"/>
<evidence type="ECO:0000256" key="4">
    <source>
        <dbReference type="PROSITE-ProRule" id="PRU01248"/>
    </source>
</evidence>
<dbReference type="PANTHER" id="PTHR34605">
    <property type="entry name" value="PHAGE_INTEGRASE DOMAIN-CONTAINING PROTEIN"/>
    <property type="match status" value="1"/>
</dbReference>
<protein>
    <submittedName>
        <fullName evidence="7">Site-specific integrase</fullName>
    </submittedName>
</protein>
<dbReference type="InterPro" id="IPR052925">
    <property type="entry name" value="Phage_Integrase-like_Recomb"/>
</dbReference>
<dbReference type="SUPFAM" id="SSF47823">
    <property type="entry name" value="lambda integrase-like, N-terminal domain"/>
    <property type="match status" value="1"/>
</dbReference>
<keyword evidence="2 4" id="KW-0238">DNA-binding</keyword>
<evidence type="ECO:0000259" key="5">
    <source>
        <dbReference type="PROSITE" id="PS51898"/>
    </source>
</evidence>
<dbReference type="InterPro" id="IPR044068">
    <property type="entry name" value="CB"/>
</dbReference>
<dbReference type="Pfam" id="PF00589">
    <property type="entry name" value="Phage_integrase"/>
    <property type="match status" value="1"/>
</dbReference>
<feature type="domain" description="Tyr recombinase" evidence="5">
    <location>
        <begin position="119"/>
        <end position="324"/>
    </location>
</feature>
<dbReference type="PROSITE" id="PS51900">
    <property type="entry name" value="CB"/>
    <property type="match status" value="1"/>
</dbReference>
<feature type="domain" description="Core-binding (CB)" evidence="6">
    <location>
        <begin position="10"/>
        <end position="93"/>
    </location>
</feature>
<evidence type="ECO:0000259" key="6">
    <source>
        <dbReference type="PROSITE" id="PS51900"/>
    </source>
</evidence>
<dbReference type="CDD" id="cd00799">
    <property type="entry name" value="INT_Cre_C"/>
    <property type="match status" value="1"/>
</dbReference>
<name>A0ABZ2KDM6_9BACT</name>
<sequence>MAGRLARVTDPHALLTARAFAYVEEAKASSTRRAYRTAWGAFEAWCAAQEFAALPADPSTVALYIAYLADEGLAVSTIGKVLAAIADAHRTRGLAWLRGAPAVNLTMSGIRRKLGVAPHQKTPVRDRELRAMVATLEPADGQAWSLTALRDRALLTLGWSGMFRRSELVSLGVRDIRRVREGLIVTLRRSKTDQTGKGREKGIPYAADPDLCPVRALEAWLVAAKITEGPIFRAVNRHGQVSKRALSDRSVADIVKRVARAAGLDDGDYSGHSVRAGAASTAAENGRSLSAIMKVGGWTSERVVVERYIRHANLFVDHATKGLI</sequence>
<dbReference type="SUPFAM" id="SSF56349">
    <property type="entry name" value="DNA breaking-rejoining enzymes"/>
    <property type="match status" value="1"/>
</dbReference>
<accession>A0ABZ2KDM6</accession>
<dbReference type="RefSeq" id="WP_394847354.1">
    <property type="nucleotide sequence ID" value="NZ_CP089982.1"/>
</dbReference>
<reference evidence="7 8" key="1">
    <citation type="submission" date="2021-12" db="EMBL/GenBank/DDBJ databases">
        <title>Discovery of the Pendulisporaceae a myxobacterial family with distinct sporulation behavior and unique specialized metabolism.</title>
        <authorList>
            <person name="Garcia R."/>
            <person name="Popoff A."/>
            <person name="Bader C.D."/>
            <person name="Loehr J."/>
            <person name="Walesch S."/>
            <person name="Walt C."/>
            <person name="Boldt J."/>
            <person name="Bunk B."/>
            <person name="Haeckl F.J.F.P.J."/>
            <person name="Gunesch A.P."/>
            <person name="Birkelbach J."/>
            <person name="Nuebel U."/>
            <person name="Pietschmann T."/>
            <person name="Bach T."/>
            <person name="Mueller R."/>
        </authorList>
    </citation>
    <scope>NUCLEOTIDE SEQUENCE [LARGE SCALE GENOMIC DNA]</scope>
    <source>
        <strain evidence="7 8">MSr12523</strain>
    </source>
</reference>
<dbReference type="InterPro" id="IPR002104">
    <property type="entry name" value="Integrase_catalytic"/>
</dbReference>
<dbReference type="PROSITE" id="PS51898">
    <property type="entry name" value="TYR_RECOMBINASE"/>
    <property type="match status" value="1"/>
</dbReference>
<organism evidence="7 8">
    <name type="scientific">Pendulispora brunnea</name>
    <dbReference type="NCBI Taxonomy" id="2905690"/>
    <lineage>
        <taxon>Bacteria</taxon>
        <taxon>Pseudomonadati</taxon>
        <taxon>Myxococcota</taxon>
        <taxon>Myxococcia</taxon>
        <taxon>Myxococcales</taxon>
        <taxon>Sorangiineae</taxon>
        <taxon>Pendulisporaceae</taxon>
        <taxon>Pendulispora</taxon>
    </lineage>
</organism>
<evidence type="ECO:0000313" key="7">
    <source>
        <dbReference type="EMBL" id="WXA96738.1"/>
    </source>
</evidence>
<dbReference type="Gene3D" id="1.10.150.130">
    <property type="match status" value="1"/>
</dbReference>
<dbReference type="Proteomes" id="UP001379533">
    <property type="component" value="Chromosome"/>
</dbReference>
<keyword evidence="3" id="KW-0233">DNA recombination</keyword>
<gene>
    <name evidence="7" type="ORF">LZC95_07800</name>
</gene>
<dbReference type="Gene3D" id="1.10.443.10">
    <property type="entry name" value="Intergrase catalytic core"/>
    <property type="match status" value="1"/>
</dbReference>